<evidence type="ECO:0000256" key="4">
    <source>
        <dbReference type="ARBA" id="ARBA00023136"/>
    </source>
</evidence>
<reference evidence="7 8" key="1">
    <citation type="submission" date="2023-08" db="EMBL/GenBank/DDBJ databases">
        <title>The draft genome sequence of Paracraurococcus sp. LOR1-02.</title>
        <authorList>
            <person name="Kingkaew E."/>
            <person name="Tanasupawat S."/>
        </authorList>
    </citation>
    <scope>NUCLEOTIDE SEQUENCE [LARGE SCALE GENOMIC DNA]</scope>
    <source>
        <strain evidence="7 8">LOR1-02</strain>
    </source>
</reference>
<feature type="transmembrane region" description="Helical" evidence="5">
    <location>
        <begin position="359"/>
        <end position="377"/>
    </location>
</feature>
<feature type="transmembrane region" description="Helical" evidence="5">
    <location>
        <begin position="159"/>
        <end position="181"/>
    </location>
</feature>
<evidence type="ECO:0000256" key="2">
    <source>
        <dbReference type="ARBA" id="ARBA00022692"/>
    </source>
</evidence>
<gene>
    <name evidence="7" type="ORF">Q7A36_06085</name>
</gene>
<feature type="transmembrane region" description="Helical" evidence="5">
    <location>
        <begin position="272"/>
        <end position="292"/>
    </location>
</feature>
<keyword evidence="3 5" id="KW-1133">Transmembrane helix</keyword>
<keyword evidence="4 5" id="KW-0472">Membrane</keyword>
<comment type="subcellular location">
    <subcellularLocation>
        <location evidence="1">Membrane</location>
        <topology evidence="1">Multi-pass membrane protein</topology>
    </subcellularLocation>
</comment>
<evidence type="ECO:0000256" key="1">
    <source>
        <dbReference type="ARBA" id="ARBA00004141"/>
    </source>
</evidence>
<evidence type="ECO:0000259" key="6">
    <source>
        <dbReference type="Pfam" id="PF04932"/>
    </source>
</evidence>
<dbReference type="PANTHER" id="PTHR37422">
    <property type="entry name" value="TEICHURONIC ACID BIOSYNTHESIS PROTEIN TUAE"/>
    <property type="match status" value="1"/>
</dbReference>
<dbReference type="RefSeq" id="WP_305102765.1">
    <property type="nucleotide sequence ID" value="NZ_JAUTWS010000004.1"/>
</dbReference>
<protein>
    <submittedName>
        <fullName evidence="7">O-antigen ligase family protein</fullName>
    </submittedName>
</protein>
<keyword evidence="2 5" id="KW-0812">Transmembrane</keyword>
<name>A0ABT9DVI8_9PROT</name>
<evidence type="ECO:0000256" key="3">
    <source>
        <dbReference type="ARBA" id="ARBA00022989"/>
    </source>
</evidence>
<feature type="transmembrane region" description="Helical" evidence="5">
    <location>
        <begin position="223"/>
        <end position="239"/>
    </location>
</feature>
<dbReference type="PANTHER" id="PTHR37422:SF23">
    <property type="entry name" value="TEICHURONIC ACID BIOSYNTHESIS PROTEIN TUAE"/>
    <property type="match status" value="1"/>
</dbReference>
<dbReference type="Pfam" id="PF04932">
    <property type="entry name" value="Wzy_C"/>
    <property type="match status" value="1"/>
</dbReference>
<dbReference type="InterPro" id="IPR007016">
    <property type="entry name" value="O-antigen_ligase-rel_domated"/>
</dbReference>
<feature type="transmembrane region" description="Helical" evidence="5">
    <location>
        <begin position="109"/>
        <end position="129"/>
    </location>
</feature>
<sequence length="461" mass="49896">MNIALSPATQRMMALLGAATLLLGAVLMPMKMMLLVPALVLGLLLLALYQFPRALAVLLVMTCALALDFQMDVTLNTGIGAVLVKSVPFGIAAVLLLRYGPSREINWPFLTFTAIAGLSLAILPIGHVATNEDMLRSYIGSAAPFVLGFAVAPRRFWTLLIRGAALVPIISAVCSVPAMAIGFWTPFDIGGRFQGMHSPPFLAGFCVTAIFACLLEYLRGFRALWLVVAGLDLAILMLTQARAPLISVLLFLGLVFLLSGREIMPLRRKVDLVMGGVLPGLILLSPAIWYAMNRIRDMANDMSGRDIIWPYFLDAIEARPLFGFGLGAGKLIVNPEDPTIRLLGSSAAHNEYLRLSVDAGILGCAAIFLSIAAWVWIGSRRCPSSDRLVLRAALAAALLHSGFDNTLIASTALMQFSFFAAAMARGQADLRETSSRRSRRRHESRLEEGAMSAVLARQGRW</sequence>
<feature type="domain" description="O-antigen ligase-related" evidence="6">
    <location>
        <begin position="231"/>
        <end position="367"/>
    </location>
</feature>
<feature type="transmembrane region" description="Helical" evidence="5">
    <location>
        <begin position="245"/>
        <end position="260"/>
    </location>
</feature>
<accession>A0ABT9DVI8</accession>
<evidence type="ECO:0000313" key="7">
    <source>
        <dbReference type="EMBL" id="MDO9707904.1"/>
    </source>
</evidence>
<evidence type="ECO:0000256" key="5">
    <source>
        <dbReference type="SAM" id="Phobius"/>
    </source>
</evidence>
<proteinExistence type="predicted"/>
<dbReference type="InterPro" id="IPR051533">
    <property type="entry name" value="WaaL-like"/>
</dbReference>
<evidence type="ECO:0000313" key="8">
    <source>
        <dbReference type="Proteomes" id="UP001243009"/>
    </source>
</evidence>
<feature type="transmembrane region" description="Helical" evidence="5">
    <location>
        <begin position="201"/>
        <end position="218"/>
    </location>
</feature>
<organism evidence="7 8">
    <name type="scientific">Paracraurococcus lichenis</name>
    <dbReference type="NCBI Taxonomy" id="3064888"/>
    <lineage>
        <taxon>Bacteria</taxon>
        <taxon>Pseudomonadati</taxon>
        <taxon>Pseudomonadota</taxon>
        <taxon>Alphaproteobacteria</taxon>
        <taxon>Acetobacterales</taxon>
        <taxon>Roseomonadaceae</taxon>
        <taxon>Paracraurococcus</taxon>
    </lineage>
</organism>
<feature type="transmembrane region" description="Helical" evidence="5">
    <location>
        <begin position="76"/>
        <end position="97"/>
    </location>
</feature>
<dbReference type="EMBL" id="JAUTWS010000004">
    <property type="protein sequence ID" value="MDO9707904.1"/>
    <property type="molecule type" value="Genomic_DNA"/>
</dbReference>
<dbReference type="Proteomes" id="UP001243009">
    <property type="component" value="Unassembled WGS sequence"/>
</dbReference>
<dbReference type="GO" id="GO:0016874">
    <property type="term" value="F:ligase activity"/>
    <property type="evidence" value="ECO:0007669"/>
    <property type="project" value="UniProtKB-KW"/>
</dbReference>
<keyword evidence="8" id="KW-1185">Reference proteome</keyword>
<comment type="caution">
    <text evidence="7">The sequence shown here is derived from an EMBL/GenBank/DDBJ whole genome shotgun (WGS) entry which is preliminary data.</text>
</comment>
<keyword evidence="7" id="KW-0436">Ligase</keyword>